<organism evidence="3">
    <name type="scientific">marine metagenome</name>
    <dbReference type="NCBI Taxonomy" id="408172"/>
    <lineage>
        <taxon>unclassified sequences</taxon>
        <taxon>metagenomes</taxon>
        <taxon>ecological metagenomes</taxon>
    </lineage>
</organism>
<feature type="transmembrane region" description="Helical" evidence="2">
    <location>
        <begin position="12"/>
        <end position="29"/>
    </location>
</feature>
<sequence length="205" mass="22382">MREDEEGHVRWIGVACVCAFVVVLTAFGLKAGPGGPVSIAPPPPSSGPVTAEPRTRTVLEPIRADEPEGTAPAEVTWSQEITQEEAPRPAPAPRDFRRRRRNRYPGPIPLPADWKPPEGPVRIALQAGHWRADEAPRELSGLRDNGTSWRGTAEWEVNLEIAQRAGVVLEGMGYEVDILPAVVPPSYRAHLFISIHADGSNDRNT</sequence>
<accession>A0A382DKC7</accession>
<proteinExistence type="predicted"/>
<dbReference type="EMBL" id="UINC01039668">
    <property type="protein sequence ID" value="SVB38482.1"/>
    <property type="molecule type" value="Genomic_DNA"/>
</dbReference>
<protein>
    <recommendedName>
        <fullName evidence="4">MurNAc-LAA domain-containing protein</fullName>
    </recommendedName>
</protein>
<evidence type="ECO:0000256" key="1">
    <source>
        <dbReference type="SAM" id="MobiDB-lite"/>
    </source>
</evidence>
<name>A0A382DKC7_9ZZZZ</name>
<dbReference type="SUPFAM" id="SSF53187">
    <property type="entry name" value="Zn-dependent exopeptidases"/>
    <property type="match status" value="1"/>
</dbReference>
<dbReference type="AlphaFoldDB" id="A0A382DKC7"/>
<evidence type="ECO:0000256" key="2">
    <source>
        <dbReference type="SAM" id="Phobius"/>
    </source>
</evidence>
<evidence type="ECO:0000313" key="3">
    <source>
        <dbReference type="EMBL" id="SVB38482.1"/>
    </source>
</evidence>
<reference evidence="3" key="1">
    <citation type="submission" date="2018-05" db="EMBL/GenBank/DDBJ databases">
        <authorList>
            <person name="Lanie J.A."/>
            <person name="Ng W.-L."/>
            <person name="Kazmierczak K.M."/>
            <person name="Andrzejewski T.M."/>
            <person name="Davidsen T.M."/>
            <person name="Wayne K.J."/>
            <person name="Tettelin H."/>
            <person name="Glass J.I."/>
            <person name="Rusch D."/>
            <person name="Podicherti R."/>
            <person name="Tsui H.-C.T."/>
            <person name="Winkler M.E."/>
        </authorList>
    </citation>
    <scope>NUCLEOTIDE SEQUENCE</scope>
</reference>
<keyword evidence="2" id="KW-0472">Membrane</keyword>
<keyword evidence="2" id="KW-1133">Transmembrane helix</keyword>
<dbReference type="Gene3D" id="3.40.630.40">
    <property type="entry name" value="Zn-dependent exopeptidases"/>
    <property type="match status" value="1"/>
</dbReference>
<feature type="region of interest" description="Disordered" evidence="1">
    <location>
        <begin position="33"/>
        <end position="52"/>
    </location>
</feature>
<feature type="non-terminal residue" evidence="3">
    <location>
        <position position="205"/>
    </location>
</feature>
<gene>
    <name evidence="3" type="ORF">METZ01_LOCUS191336</name>
</gene>
<evidence type="ECO:0008006" key="4">
    <source>
        <dbReference type="Google" id="ProtNLM"/>
    </source>
</evidence>
<feature type="region of interest" description="Disordered" evidence="1">
    <location>
        <begin position="82"/>
        <end position="117"/>
    </location>
</feature>
<keyword evidence="2" id="KW-0812">Transmembrane</keyword>